<dbReference type="RefSeq" id="WP_102075575.1">
    <property type="nucleotide sequence ID" value="NZ_PDNW01000024.1"/>
</dbReference>
<dbReference type="EMBL" id="PDNW01000024">
    <property type="protein sequence ID" value="PLC48210.1"/>
    <property type="molecule type" value="Genomic_DNA"/>
</dbReference>
<evidence type="ECO:0000313" key="2">
    <source>
        <dbReference type="EMBL" id="PLC48210.1"/>
    </source>
</evidence>
<feature type="transmembrane region" description="Helical" evidence="1">
    <location>
        <begin position="104"/>
        <end position="126"/>
    </location>
</feature>
<evidence type="ECO:0008006" key="4">
    <source>
        <dbReference type="Google" id="ProtNLM"/>
    </source>
</evidence>
<dbReference type="AlphaFoldDB" id="A0A2N4TZL5"/>
<organism evidence="2 3">
    <name type="scientific">Pollutimonas subterranea</name>
    <dbReference type="NCBI Taxonomy" id="2045210"/>
    <lineage>
        <taxon>Bacteria</taxon>
        <taxon>Pseudomonadati</taxon>
        <taxon>Pseudomonadota</taxon>
        <taxon>Betaproteobacteria</taxon>
        <taxon>Burkholderiales</taxon>
        <taxon>Alcaligenaceae</taxon>
        <taxon>Pollutimonas</taxon>
    </lineage>
</organism>
<keyword evidence="1" id="KW-0472">Membrane</keyword>
<keyword evidence="1" id="KW-0812">Transmembrane</keyword>
<proteinExistence type="predicted"/>
<dbReference type="OrthoDB" id="8562850at2"/>
<reference evidence="2 3" key="1">
    <citation type="submission" date="2017-10" db="EMBL/GenBank/DDBJ databases">
        <title>Two draft genome sequences of Pusillimonas sp. strains isolated from a nitrate- and radionuclide-contaminated groundwater in Russia.</title>
        <authorList>
            <person name="Grouzdev D.S."/>
            <person name="Tourova T.P."/>
            <person name="Goeva M.A."/>
            <person name="Babich T.L."/>
            <person name="Sokolova D.S."/>
            <person name="Abdullin R."/>
            <person name="Poltaraus A.B."/>
            <person name="Toshchakov S.V."/>
            <person name="Nazina T.N."/>
        </authorList>
    </citation>
    <scope>NUCLEOTIDE SEQUENCE [LARGE SCALE GENOMIC DNA]</scope>
    <source>
        <strain evidence="2 3">JR1/69-3-13</strain>
    </source>
</reference>
<feature type="transmembrane region" description="Helical" evidence="1">
    <location>
        <begin position="73"/>
        <end position="92"/>
    </location>
</feature>
<comment type="caution">
    <text evidence="2">The sequence shown here is derived from an EMBL/GenBank/DDBJ whole genome shotgun (WGS) entry which is preliminary data.</text>
</comment>
<keyword evidence="3" id="KW-1185">Reference proteome</keyword>
<evidence type="ECO:0000256" key="1">
    <source>
        <dbReference type="SAM" id="Phobius"/>
    </source>
</evidence>
<gene>
    <name evidence="2" type="ORF">CR159_19235</name>
</gene>
<protein>
    <recommendedName>
        <fullName evidence="4">Riboflavin biosynthesis protein RibA</fullName>
    </recommendedName>
</protein>
<name>A0A2N4TZL5_9BURK</name>
<keyword evidence="1" id="KW-1133">Transmembrane helix</keyword>
<evidence type="ECO:0000313" key="3">
    <source>
        <dbReference type="Proteomes" id="UP000234190"/>
    </source>
</evidence>
<sequence length="176" mass="18767">MNWQKLFGEKATTKIAAVFDSESVALSTADVLKSTVGLQSTQVLLVEPNESDYAKKLEPEPQGIARTAIRAHAMLGLAGLVAGILVWFALYAADLPAILTSPGLSAMAIIFLCTIAGLLLGGLITSRPDHQLVIQRVKTATEEGRWSLIVHPRDARECDAVMEKLTASGADVARTV</sequence>
<dbReference type="Proteomes" id="UP000234190">
    <property type="component" value="Unassembled WGS sequence"/>
</dbReference>
<accession>A0A2N4TZL5</accession>